<dbReference type="Gene3D" id="3.30.160.60">
    <property type="entry name" value="Classic Zinc Finger"/>
    <property type="match status" value="1"/>
</dbReference>
<feature type="region of interest" description="Disordered" evidence="1">
    <location>
        <begin position="210"/>
        <end position="350"/>
    </location>
</feature>
<sequence>MSLYCTTVCARWERSAKNPRNNPEPWRSPVARALGSSQTNNKHSPMFDDFAEGKKKSGRPKTEVQELKSIPAHLIVQWKEEFKRRSRVRCPCSGCWLEFPSIYGVKYHYQRCQGTTVAEKLSHGCPYCEAVFATKIRLEKHKLWNHPERTSMEPKDEQNMQKTTHVKSIKKRPMENSPPSPVFFKVKKTHEASMPSQNGELSHLRVDRKPHTQNQTPPLHQSSPSAPAQIQTQSQTQIQSPSQSQSQSTSSDAGGSESEEGQAPSYTDEDPERMKHRRKQKTPKKFTGEQPSISGTFGLKGMTKVEEKLKAGRVKRPEGNTVIEEPQKRPTPVSTKKDPATTSSGKKSCSSPLEICLKTHELSSLTAYPVKVCA</sequence>
<feature type="domain" description="C2H2-type" evidence="2">
    <location>
        <begin position="125"/>
        <end position="146"/>
    </location>
</feature>
<feature type="compositionally biased region" description="Basic and acidic residues" evidence="1">
    <location>
        <begin position="145"/>
        <end position="159"/>
    </location>
</feature>
<feature type="compositionally biased region" description="Low complexity" evidence="1">
    <location>
        <begin position="221"/>
        <end position="265"/>
    </location>
</feature>
<protein>
    <recommendedName>
        <fullName evidence="2">C2H2-type domain-containing protein</fullName>
    </recommendedName>
</protein>
<dbReference type="AlphaFoldDB" id="A0AAV2LX87"/>
<proteinExistence type="predicted"/>
<organism evidence="3 4">
    <name type="scientific">Knipowitschia caucasica</name>
    <name type="common">Caucasian dwarf goby</name>
    <name type="synonym">Pomatoschistus caucasicus</name>
    <dbReference type="NCBI Taxonomy" id="637954"/>
    <lineage>
        <taxon>Eukaryota</taxon>
        <taxon>Metazoa</taxon>
        <taxon>Chordata</taxon>
        <taxon>Craniata</taxon>
        <taxon>Vertebrata</taxon>
        <taxon>Euteleostomi</taxon>
        <taxon>Actinopterygii</taxon>
        <taxon>Neopterygii</taxon>
        <taxon>Teleostei</taxon>
        <taxon>Neoteleostei</taxon>
        <taxon>Acanthomorphata</taxon>
        <taxon>Gobiaria</taxon>
        <taxon>Gobiiformes</taxon>
        <taxon>Gobioidei</taxon>
        <taxon>Gobiidae</taxon>
        <taxon>Gobiinae</taxon>
        <taxon>Knipowitschia</taxon>
    </lineage>
</organism>
<dbReference type="InterPro" id="IPR052274">
    <property type="entry name" value="Krueppel_C2H2_Zn-finger"/>
</dbReference>
<dbReference type="Proteomes" id="UP001497482">
    <property type="component" value="Chromosome 5"/>
</dbReference>
<gene>
    <name evidence="3" type="ORF">KC01_LOCUS33015</name>
</gene>
<dbReference type="EMBL" id="OZ035827">
    <property type="protein sequence ID" value="CAL1605681.1"/>
    <property type="molecule type" value="Genomic_DNA"/>
</dbReference>
<dbReference type="PROSITE" id="PS00028">
    <property type="entry name" value="ZINC_FINGER_C2H2_1"/>
    <property type="match status" value="1"/>
</dbReference>
<dbReference type="SUPFAM" id="SSF57667">
    <property type="entry name" value="beta-beta-alpha zinc fingers"/>
    <property type="match status" value="1"/>
</dbReference>
<feature type="compositionally biased region" description="Basic and acidic residues" evidence="1">
    <location>
        <begin position="303"/>
        <end position="318"/>
    </location>
</feature>
<feature type="compositionally biased region" description="Basic and acidic residues" evidence="1">
    <location>
        <begin position="51"/>
        <end position="63"/>
    </location>
</feature>
<evidence type="ECO:0000313" key="3">
    <source>
        <dbReference type="EMBL" id="CAL1605681.1"/>
    </source>
</evidence>
<dbReference type="InterPro" id="IPR036236">
    <property type="entry name" value="Znf_C2H2_sf"/>
</dbReference>
<evidence type="ECO:0000313" key="4">
    <source>
        <dbReference type="Proteomes" id="UP001497482"/>
    </source>
</evidence>
<feature type="region of interest" description="Disordered" evidence="1">
    <location>
        <begin position="16"/>
        <end position="63"/>
    </location>
</feature>
<evidence type="ECO:0000259" key="2">
    <source>
        <dbReference type="PROSITE" id="PS00028"/>
    </source>
</evidence>
<evidence type="ECO:0000256" key="1">
    <source>
        <dbReference type="SAM" id="MobiDB-lite"/>
    </source>
</evidence>
<reference evidence="3 4" key="1">
    <citation type="submission" date="2024-04" db="EMBL/GenBank/DDBJ databases">
        <authorList>
            <person name="Waldvogel A.-M."/>
            <person name="Schoenle A."/>
        </authorList>
    </citation>
    <scope>NUCLEOTIDE SEQUENCE [LARGE SCALE GENOMIC DNA]</scope>
</reference>
<feature type="region of interest" description="Disordered" evidence="1">
    <location>
        <begin position="145"/>
        <end position="182"/>
    </location>
</feature>
<dbReference type="PANTHER" id="PTHR22979:SF3">
    <property type="entry name" value="ZINC FINGER PROTEIN 512B"/>
    <property type="match status" value="1"/>
</dbReference>
<dbReference type="InterPro" id="IPR013087">
    <property type="entry name" value="Znf_C2H2_type"/>
</dbReference>
<accession>A0AAV2LX87</accession>
<feature type="compositionally biased region" description="Polar residues" evidence="1">
    <location>
        <begin position="340"/>
        <end position="350"/>
    </location>
</feature>
<feature type="compositionally biased region" description="Basic residues" evidence="1">
    <location>
        <begin position="274"/>
        <end position="284"/>
    </location>
</feature>
<keyword evidence="4" id="KW-1185">Reference proteome</keyword>
<name>A0AAV2LX87_KNICA</name>
<dbReference type="PANTHER" id="PTHR22979">
    <property type="entry name" value="ZINC FINGER PROTEIN-RELATED"/>
    <property type="match status" value="1"/>
</dbReference>